<dbReference type="InterPro" id="IPR029025">
    <property type="entry name" value="T3SS_substrate_exporter_C"/>
</dbReference>
<dbReference type="Gene3D" id="3.40.1690.10">
    <property type="entry name" value="secretion proteins EscU"/>
    <property type="match status" value="1"/>
</dbReference>
<reference evidence="4" key="1">
    <citation type="journal article" date="2014" name="Int. J. Syst. Evol. Microbiol.">
        <title>Complete genome of a new Firmicutes species belonging to the dominant human colonic microbiota ('Ruminococcus bicirculans') reveals two chromosomes and a selective capacity to utilize plant glucans.</title>
        <authorList>
            <consortium name="NISC Comparative Sequencing Program"/>
            <person name="Wegmann U."/>
            <person name="Louis P."/>
            <person name="Goesmann A."/>
            <person name="Henrissat B."/>
            <person name="Duncan S.H."/>
            <person name="Flint H.J."/>
        </authorList>
    </citation>
    <scope>NUCLEOTIDE SEQUENCE</scope>
    <source>
        <strain evidence="4">VKM B-1499</strain>
    </source>
</reference>
<evidence type="ECO:0000313" key="5">
    <source>
        <dbReference type="Proteomes" id="UP001143509"/>
    </source>
</evidence>
<keyword evidence="4" id="KW-0966">Cell projection</keyword>
<keyword evidence="4" id="KW-0282">Flagellum</keyword>
<protein>
    <submittedName>
        <fullName evidence="4">Flagellar biosynthesis protein FlhB</fullName>
    </submittedName>
</protein>
<dbReference type="PANTHER" id="PTHR30531:SF14">
    <property type="entry name" value="SURFACE PRESENTATION OF ANTIGENS PROTEIN SPAS"/>
    <property type="match status" value="1"/>
</dbReference>
<accession>A0ABQ5TDK8</accession>
<gene>
    <name evidence="4" type="primary">flhB_2</name>
    <name evidence="4" type="ORF">GCM10017620_31460</name>
</gene>
<reference evidence="4" key="2">
    <citation type="submission" date="2023-01" db="EMBL/GenBank/DDBJ databases">
        <authorList>
            <person name="Sun Q."/>
            <person name="Evtushenko L."/>
        </authorList>
    </citation>
    <scope>NUCLEOTIDE SEQUENCE</scope>
    <source>
        <strain evidence="4">VKM B-1499</strain>
    </source>
</reference>
<sequence length="357" mass="38449">MSEAAEQDRSQAPSRFRLDKARREGSVARGTDLGFLSVLLVSTAFAWFAGRDLADALGRGVARSLAATSLDLTADAGFRALAGQVAGPAFETLLPWLCGLFGLVLLVEFLQTGPVFALTAVRPDFNRLNPAKGLKRLFTIRILIETAKAVLKLSLYAAIAALFIRDALNAAAVATDARALGLAYGGLALRLIAACLGAAVVVALLDQMVARRDYLKKMRMSRRELKREHRDHEGDPRLKQRRKQLHGQFAEASRSLKGLGSADVVIANPVHFAVGLRYAPGRMDAPVVVARGSHALAVRLRRMAFGRGIPVVVDPPLARALYRKARLDAAVPEALFRPVAAVYRGLRRSGAMEAANG</sequence>
<dbReference type="PANTHER" id="PTHR30531">
    <property type="entry name" value="FLAGELLAR BIOSYNTHETIC PROTEIN FLHB"/>
    <property type="match status" value="1"/>
</dbReference>
<feature type="transmembrane region" description="Helical" evidence="3">
    <location>
        <begin position="184"/>
        <end position="210"/>
    </location>
</feature>
<dbReference type="EMBL" id="BSFD01000011">
    <property type="protein sequence ID" value="GLK50172.1"/>
    <property type="molecule type" value="Genomic_DNA"/>
</dbReference>
<dbReference type="InterPro" id="IPR006135">
    <property type="entry name" value="T3SS_substrate_exporter"/>
</dbReference>
<feature type="compositionally biased region" description="Basic and acidic residues" evidence="2">
    <location>
        <begin position="221"/>
        <end position="238"/>
    </location>
</feature>
<keyword evidence="3" id="KW-0472">Membrane</keyword>
<proteinExistence type="inferred from homology"/>
<comment type="caution">
    <text evidence="4">The sequence shown here is derived from an EMBL/GenBank/DDBJ whole genome shotgun (WGS) entry which is preliminary data.</text>
</comment>
<evidence type="ECO:0000256" key="3">
    <source>
        <dbReference type="SAM" id="Phobius"/>
    </source>
</evidence>
<feature type="region of interest" description="Disordered" evidence="2">
    <location>
        <begin position="221"/>
        <end position="244"/>
    </location>
</feature>
<keyword evidence="4" id="KW-0969">Cilium</keyword>
<keyword evidence="5" id="KW-1185">Reference proteome</keyword>
<evidence type="ECO:0000256" key="1">
    <source>
        <dbReference type="ARBA" id="ARBA00010690"/>
    </source>
</evidence>
<comment type="similarity">
    <text evidence="1">Belongs to the type III secretion exporter family.</text>
</comment>
<organism evidence="4 5">
    <name type="scientific">Brevundimonas intermedia</name>
    <dbReference type="NCBI Taxonomy" id="74315"/>
    <lineage>
        <taxon>Bacteria</taxon>
        <taxon>Pseudomonadati</taxon>
        <taxon>Pseudomonadota</taxon>
        <taxon>Alphaproteobacteria</taxon>
        <taxon>Caulobacterales</taxon>
        <taxon>Caulobacteraceae</taxon>
        <taxon>Brevundimonas</taxon>
    </lineage>
</organism>
<dbReference type="Pfam" id="PF01312">
    <property type="entry name" value="Bac_export_2"/>
    <property type="match status" value="1"/>
</dbReference>
<dbReference type="PRINTS" id="PR00950">
    <property type="entry name" value="TYPE3IMSPROT"/>
</dbReference>
<dbReference type="SUPFAM" id="SSF160544">
    <property type="entry name" value="EscU C-terminal domain-like"/>
    <property type="match status" value="1"/>
</dbReference>
<evidence type="ECO:0000256" key="2">
    <source>
        <dbReference type="SAM" id="MobiDB-lite"/>
    </source>
</evidence>
<evidence type="ECO:0000313" key="4">
    <source>
        <dbReference type="EMBL" id="GLK50172.1"/>
    </source>
</evidence>
<feature type="transmembrane region" description="Helical" evidence="3">
    <location>
        <begin position="142"/>
        <end position="164"/>
    </location>
</feature>
<keyword evidence="3" id="KW-1133">Transmembrane helix</keyword>
<dbReference type="Proteomes" id="UP001143509">
    <property type="component" value="Unassembled WGS sequence"/>
</dbReference>
<name>A0ABQ5TDK8_9CAUL</name>
<keyword evidence="3" id="KW-0812">Transmembrane</keyword>
<dbReference type="RefSeq" id="WP_271166325.1">
    <property type="nucleotide sequence ID" value="NZ_BSFD01000011.1"/>
</dbReference>
<feature type="transmembrane region" description="Helical" evidence="3">
    <location>
        <begin position="30"/>
        <end position="49"/>
    </location>
</feature>
<feature type="transmembrane region" description="Helical" evidence="3">
    <location>
        <begin position="93"/>
        <end position="121"/>
    </location>
</feature>